<organism evidence="1 2">
    <name type="scientific">Paramecium pentaurelia</name>
    <dbReference type="NCBI Taxonomy" id="43138"/>
    <lineage>
        <taxon>Eukaryota</taxon>
        <taxon>Sar</taxon>
        <taxon>Alveolata</taxon>
        <taxon>Ciliophora</taxon>
        <taxon>Intramacronucleata</taxon>
        <taxon>Oligohymenophorea</taxon>
        <taxon>Peniculida</taxon>
        <taxon>Parameciidae</taxon>
        <taxon>Paramecium</taxon>
    </lineage>
</organism>
<dbReference type="AlphaFoldDB" id="A0A8S1Y352"/>
<evidence type="ECO:0000313" key="2">
    <source>
        <dbReference type="Proteomes" id="UP000689195"/>
    </source>
</evidence>
<evidence type="ECO:0000313" key="1">
    <source>
        <dbReference type="EMBL" id="CAD8206134.1"/>
    </source>
</evidence>
<sequence length="473" mass="55242">MDSNTSQNMMLNMREQFRQEIRKKDQESFFQRKRLQFQLSSKLPDIQFDQLIPQLKECLQQNNVVQSGLIHQVIFKQINDNQQNEVYFINNQYLELCIQSIQLGQLVCYQVLTNLCLNSQFPNNPISQTLIKQAINLIIQANLQFENKVQNRSNISQNSDYSLNQVLEIEQKSQFMENLENSYKFIFFFLGNIISQYRLSFINLLPNLLQFVQIAEGQFLTSIIFLLNSLIEHQQQIDSNQKFIGLKIVVQALKKEQCEEYLMPLGRLYDSQFDELLLESNVFETIINHECTMMDKCLIIIKQFTLSDTLVVAHKLLDLKILDKLQLNLSNKSQSIRKESYLILTNLSYNDNNAAIKIITHPILFKIIENIIASPNEKSYCMSIILNLQATGDEIVSKKLLDLGFVQIICSLLDINEIGLIKQFLDSILRLLNSQNIKEQLRQQNLKLKLDKILQEFNDNMIQELNEKILQLL</sequence>
<protein>
    <submittedName>
        <fullName evidence="1">Uncharacterized protein</fullName>
    </submittedName>
</protein>
<dbReference type="OrthoDB" id="297653at2759"/>
<keyword evidence="2" id="KW-1185">Reference proteome</keyword>
<dbReference type="Proteomes" id="UP000689195">
    <property type="component" value="Unassembled WGS sequence"/>
</dbReference>
<reference evidence="1" key="1">
    <citation type="submission" date="2021-01" db="EMBL/GenBank/DDBJ databases">
        <authorList>
            <consortium name="Genoscope - CEA"/>
            <person name="William W."/>
        </authorList>
    </citation>
    <scope>NUCLEOTIDE SEQUENCE</scope>
</reference>
<accession>A0A8S1Y352</accession>
<gene>
    <name evidence="1" type="ORF">PPENT_87.1.T1430047</name>
</gene>
<proteinExistence type="predicted"/>
<dbReference type="EMBL" id="CAJJDO010000143">
    <property type="protein sequence ID" value="CAD8206134.1"/>
    <property type="molecule type" value="Genomic_DNA"/>
</dbReference>
<comment type="caution">
    <text evidence="1">The sequence shown here is derived from an EMBL/GenBank/DDBJ whole genome shotgun (WGS) entry which is preliminary data.</text>
</comment>
<name>A0A8S1Y352_9CILI</name>